<gene>
    <name evidence="2" type="ORF">EHF44_16920</name>
</gene>
<feature type="signal peptide" evidence="1">
    <location>
        <begin position="1"/>
        <end position="22"/>
    </location>
</feature>
<sequence length="226" mass="25182">MKKLLLSVALIASTLFPLAAHALDFEVGAGVARYTTRGNMMWYQEGFPHTLDLNAPAFEAGLADNFYQNGRFGIDWHASYVYMGNVHSDAIATPVDSNYDKVNKTCFGECYAMSRYVANGHNQGIKLTIEPNYTYMGWRFGLEAGAYMFRPTWHATVYDVPPCKTCEPQTLNVASDSRIQVAPVVGVSIGRGGFSVAALHYFNKTRGDPAFPIWKSTTTLMLKYRF</sequence>
<evidence type="ECO:0000313" key="2">
    <source>
        <dbReference type="EMBL" id="AZG14965.1"/>
    </source>
</evidence>
<keyword evidence="1" id="KW-0732">Signal</keyword>
<proteinExistence type="predicted"/>
<accession>A0A3G8H3Y4</accession>
<dbReference type="KEGG" id="cpau:EHF44_16920"/>
<organism evidence="2 3">
    <name type="scientific">Cupriavidus pauculus</name>
    <dbReference type="NCBI Taxonomy" id="82633"/>
    <lineage>
        <taxon>Bacteria</taxon>
        <taxon>Pseudomonadati</taxon>
        <taxon>Pseudomonadota</taxon>
        <taxon>Betaproteobacteria</taxon>
        <taxon>Burkholderiales</taxon>
        <taxon>Burkholderiaceae</taxon>
        <taxon>Cupriavidus</taxon>
    </lineage>
</organism>
<name>A0A3G8H3Y4_9BURK</name>
<evidence type="ECO:0000313" key="3">
    <source>
        <dbReference type="Proteomes" id="UP000270411"/>
    </source>
</evidence>
<evidence type="ECO:0008006" key="4">
    <source>
        <dbReference type="Google" id="ProtNLM"/>
    </source>
</evidence>
<dbReference type="Proteomes" id="UP000270411">
    <property type="component" value="Chromosome 1"/>
</dbReference>
<dbReference type="OrthoDB" id="9101321at2"/>
<feature type="chain" id="PRO_5018152452" description="Outer membrane protein beta-barrel domain-containing protein" evidence="1">
    <location>
        <begin position="23"/>
        <end position="226"/>
    </location>
</feature>
<dbReference type="EMBL" id="CP033969">
    <property type="protein sequence ID" value="AZG14965.1"/>
    <property type="molecule type" value="Genomic_DNA"/>
</dbReference>
<evidence type="ECO:0000256" key="1">
    <source>
        <dbReference type="SAM" id="SignalP"/>
    </source>
</evidence>
<reference evidence="3" key="1">
    <citation type="submission" date="2018-11" db="EMBL/GenBank/DDBJ databases">
        <title>FDA dAtabase for Regulatory Grade micrObial Sequences (FDA-ARGOS): Supporting development and validation of Infectious Disease Dx tests.</title>
        <authorList>
            <person name="Goldberg B."/>
            <person name="Campos J."/>
            <person name="Tallon L."/>
            <person name="Sadzewicz L."/>
            <person name="Zhao X."/>
            <person name="Vavikolanu K."/>
            <person name="Mehta A."/>
            <person name="Aluvathingal J."/>
            <person name="Nadendla S."/>
            <person name="Geyer C."/>
            <person name="Nandy P."/>
            <person name="Yan Y."/>
            <person name="Sichtig H."/>
        </authorList>
    </citation>
    <scope>NUCLEOTIDE SEQUENCE [LARGE SCALE GENOMIC DNA]</scope>
    <source>
        <strain evidence="3">FDAARGOS_614</strain>
    </source>
</reference>
<dbReference type="AlphaFoldDB" id="A0A3G8H3Y4"/>
<protein>
    <recommendedName>
        <fullName evidence="4">Outer membrane protein beta-barrel domain-containing protein</fullName>
    </recommendedName>
</protein>
<dbReference type="RefSeq" id="WP_124684717.1">
    <property type="nucleotide sequence ID" value="NZ_CP033969.1"/>
</dbReference>